<dbReference type="GO" id="GO:0004252">
    <property type="term" value="F:serine-type endopeptidase activity"/>
    <property type="evidence" value="ECO:0007669"/>
    <property type="project" value="InterPro"/>
</dbReference>
<feature type="domain" description="Peptidase S8/S53" evidence="6">
    <location>
        <begin position="17"/>
        <end position="279"/>
    </location>
</feature>
<dbReference type="InterPro" id="IPR036852">
    <property type="entry name" value="Peptidase_S8/S53_dom_sf"/>
</dbReference>
<evidence type="ECO:0000256" key="5">
    <source>
        <dbReference type="PROSITE-ProRule" id="PRU01240"/>
    </source>
</evidence>
<keyword evidence="3" id="KW-0378">Hydrolase</keyword>
<sequence length="280" mass="30496">MSYIQEKFLGEYPEYDGRGIIIAILDTGVDPTLPGLQIKMDKHDRENLACQMDFLKAIEKMEDKGPVVDCLVWNDGKTWKVCKNYLDKIIQTITCCSMNSLVFLDEATYTFHIEPSGNLLEICMASGSHGSHVANIAAAYFPDEPKKNGLAPGAQIISLSIGDNRIDSMETGTALTRAMNLCSEMKVDVVNMSFGEGTHLPNKGRIIEELKRLVEKHNVTFVTSAGNNGPALTTVGAPGGTTTGVLGIGAFLTPEMADPLYGVFNQVDGNLYPWSSRGPW</sequence>
<comment type="similarity">
    <text evidence="1 5">Belongs to the peptidase S8 family.</text>
</comment>
<comment type="caution">
    <text evidence="5">Lacks conserved residue(s) required for the propagation of feature annotation.</text>
</comment>
<protein>
    <submittedName>
        <fullName evidence="8">Peptidase_S8 domain-containing protein</fullName>
    </submittedName>
</protein>
<dbReference type="Pfam" id="PF00082">
    <property type="entry name" value="Peptidase_S8"/>
    <property type="match status" value="1"/>
</dbReference>
<proteinExistence type="inferred from homology"/>
<dbReference type="PRINTS" id="PR00723">
    <property type="entry name" value="SUBTILISIN"/>
</dbReference>
<evidence type="ECO:0000256" key="2">
    <source>
        <dbReference type="ARBA" id="ARBA00022670"/>
    </source>
</evidence>
<dbReference type="PANTHER" id="PTHR43806">
    <property type="entry name" value="PEPTIDASE S8"/>
    <property type="match status" value="1"/>
</dbReference>
<organism evidence="7 8">
    <name type="scientific">Heterorhabditis bacteriophora</name>
    <name type="common">Entomopathogenic nematode worm</name>
    <dbReference type="NCBI Taxonomy" id="37862"/>
    <lineage>
        <taxon>Eukaryota</taxon>
        <taxon>Metazoa</taxon>
        <taxon>Ecdysozoa</taxon>
        <taxon>Nematoda</taxon>
        <taxon>Chromadorea</taxon>
        <taxon>Rhabditida</taxon>
        <taxon>Rhabditina</taxon>
        <taxon>Rhabditomorpha</taxon>
        <taxon>Strongyloidea</taxon>
        <taxon>Heterorhabditidae</taxon>
        <taxon>Heterorhabditis</taxon>
    </lineage>
</organism>
<accession>A0A1I7XA37</accession>
<evidence type="ECO:0000259" key="6">
    <source>
        <dbReference type="Pfam" id="PF00082"/>
    </source>
</evidence>
<dbReference type="InterPro" id="IPR015500">
    <property type="entry name" value="Peptidase_S8_subtilisin-rel"/>
</dbReference>
<evidence type="ECO:0000256" key="1">
    <source>
        <dbReference type="ARBA" id="ARBA00011073"/>
    </source>
</evidence>
<dbReference type="SUPFAM" id="SSF52743">
    <property type="entry name" value="Subtilisin-like"/>
    <property type="match status" value="1"/>
</dbReference>
<dbReference type="InterPro" id="IPR050131">
    <property type="entry name" value="Peptidase_S8_subtilisin-like"/>
</dbReference>
<dbReference type="WBParaSite" id="Hba_14224">
    <property type="protein sequence ID" value="Hba_14224"/>
    <property type="gene ID" value="Hba_14224"/>
</dbReference>
<dbReference type="PROSITE" id="PS51892">
    <property type="entry name" value="SUBTILASE"/>
    <property type="match status" value="1"/>
</dbReference>
<evidence type="ECO:0000256" key="4">
    <source>
        <dbReference type="ARBA" id="ARBA00022825"/>
    </source>
</evidence>
<evidence type="ECO:0000313" key="7">
    <source>
        <dbReference type="Proteomes" id="UP000095283"/>
    </source>
</evidence>
<name>A0A1I7XA37_HETBA</name>
<reference evidence="8" key="1">
    <citation type="submission" date="2016-11" db="UniProtKB">
        <authorList>
            <consortium name="WormBaseParasite"/>
        </authorList>
    </citation>
    <scope>IDENTIFICATION</scope>
</reference>
<keyword evidence="2" id="KW-0645">Protease</keyword>
<dbReference type="PANTHER" id="PTHR43806:SF14">
    <property type="entry name" value="TRIPEPTIDYL-PEPTIDASE 2"/>
    <property type="match status" value="1"/>
</dbReference>
<dbReference type="GO" id="GO:0005829">
    <property type="term" value="C:cytosol"/>
    <property type="evidence" value="ECO:0007669"/>
    <property type="project" value="TreeGrafter"/>
</dbReference>
<dbReference type="GO" id="GO:0006508">
    <property type="term" value="P:proteolysis"/>
    <property type="evidence" value="ECO:0007669"/>
    <property type="project" value="UniProtKB-KW"/>
</dbReference>
<dbReference type="Gene3D" id="3.40.50.200">
    <property type="entry name" value="Peptidase S8/S53 domain"/>
    <property type="match status" value="1"/>
</dbReference>
<dbReference type="AlphaFoldDB" id="A0A1I7XA37"/>
<keyword evidence="4" id="KW-0720">Serine protease</keyword>
<dbReference type="InterPro" id="IPR000209">
    <property type="entry name" value="Peptidase_S8/S53_dom"/>
</dbReference>
<keyword evidence="7" id="KW-1185">Reference proteome</keyword>
<evidence type="ECO:0000313" key="8">
    <source>
        <dbReference type="WBParaSite" id="Hba_14224"/>
    </source>
</evidence>
<dbReference type="Proteomes" id="UP000095283">
    <property type="component" value="Unplaced"/>
</dbReference>
<dbReference type="GO" id="GO:0008240">
    <property type="term" value="F:tripeptidyl-peptidase activity"/>
    <property type="evidence" value="ECO:0007669"/>
    <property type="project" value="TreeGrafter"/>
</dbReference>
<evidence type="ECO:0000256" key="3">
    <source>
        <dbReference type="ARBA" id="ARBA00022801"/>
    </source>
</evidence>